<feature type="chain" id="PRO_5022209135" description="F5/8 type C domain-containing protein" evidence="1">
    <location>
        <begin position="18"/>
        <end position="339"/>
    </location>
</feature>
<dbReference type="AlphaFoldDB" id="A0A511NGZ7"/>
<gene>
    <name evidence="2" type="ORF">EB1_18640</name>
</gene>
<organism evidence="2 3">
    <name type="scientific">Empedobacter brevis NBRC 14943 = ATCC 43319</name>
    <dbReference type="NCBI Taxonomy" id="1218108"/>
    <lineage>
        <taxon>Bacteria</taxon>
        <taxon>Pseudomonadati</taxon>
        <taxon>Bacteroidota</taxon>
        <taxon>Flavobacteriia</taxon>
        <taxon>Flavobacteriales</taxon>
        <taxon>Weeksellaceae</taxon>
        <taxon>Empedobacter</taxon>
    </lineage>
</organism>
<accession>A0A511NGZ7</accession>
<comment type="caution">
    <text evidence="2">The sequence shown here is derived from an EMBL/GenBank/DDBJ whole genome shotgun (WGS) entry which is preliminary data.</text>
</comment>
<sequence length="339" mass="37171">MNIKFLLFIGVSSLTFAQIGINKTTINANSVFETSATNQGILIPRIPVVKSLTDKTFLNLPTETLPDGLLIYCEGGNGSIGSGYYFWQNNQWNYILDLKNLQNRIDITRLYTTTTTGNTPGIVKDFYKNLSKGGNSFENIPQLDYNNSLSVARWTAIPETEIDFQIAQTDNTITLTTYGNTQTGSNGYINTVTPYSSRTLTFNIGIFIKAKGANDSAYRLYAIGSFANSTRRACLVTPFTVSTVINLSQTGNYTAKVFALGRRNFITRADANNRADYYYPLNESNTTYGNTGNYTYLTVGGKSSGSGNQGENNGSCTNTDKLTMGTTLNILVSEVTPKN</sequence>
<name>A0A511NGZ7_9FLAO</name>
<proteinExistence type="predicted"/>
<keyword evidence="3" id="KW-1185">Reference proteome</keyword>
<evidence type="ECO:0008006" key="4">
    <source>
        <dbReference type="Google" id="ProtNLM"/>
    </source>
</evidence>
<dbReference type="Proteomes" id="UP000321245">
    <property type="component" value="Unassembled WGS sequence"/>
</dbReference>
<protein>
    <recommendedName>
        <fullName evidence="4">F5/8 type C domain-containing protein</fullName>
    </recommendedName>
</protein>
<keyword evidence="1" id="KW-0732">Signal</keyword>
<dbReference type="OrthoDB" id="1247310at2"/>
<dbReference type="EMBL" id="BJXC01000011">
    <property type="protein sequence ID" value="GEM52074.1"/>
    <property type="molecule type" value="Genomic_DNA"/>
</dbReference>
<reference evidence="2 3" key="1">
    <citation type="submission" date="2019-07" db="EMBL/GenBank/DDBJ databases">
        <title>Whole genome shotgun sequence of Empedobacter brevis NBRC 14943.</title>
        <authorList>
            <person name="Hosoyama A."/>
            <person name="Uohara A."/>
            <person name="Ohji S."/>
            <person name="Ichikawa N."/>
        </authorList>
    </citation>
    <scope>NUCLEOTIDE SEQUENCE [LARGE SCALE GENOMIC DNA]</scope>
    <source>
        <strain evidence="2 3">NBRC 14943</strain>
    </source>
</reference>
<dbReference type="STRING" id="1218108.GCA_000382425_03208"/>
<evidence type="ECO:0000313" key="2">
    <source>
        <dbReference type="EMBL" id="GEM52074.1"/>
    </source>
</evidence>
<evidence type="ECO:0000313" key="3">
    <source>
        <dbReference type="Proteomes" id="UP000321245"/>
    </source>
</evidence>
<dbReference type="GeneID" id="84651253"/>
<feature type="signal peptide" evidence="1">
    <location>
        <begin position="1"/>
        <end position="17"/>
    </location>
</feature>
<evidence type="ECO:0000256" key="1">
    <source>
        <dbReference type="SAM" id="SignalP"/>
    </source>
</evidence>
<dbReference type="RefSeq" id="WP_019976679.1">
    <property type="nucleotide sequence ID" value="NZ_BJXC01000011.1"/>
</dbReference>